<sequence>EGTYNGTLGIVYFLGLALLPDTWIELPSYAVTSSVSIYFMYILIRKKSQLRQRAMKIMLNYVFAAVELLVAAAFESEAIIMESTYSSPYNVYGPLLLWFPAIVAVVLLILLYRRINSDEYRGRKKIGQEQDISIQ</sequence>
<proteinExistence type="predicted"/>
<dbReference type="AlphaFoldDB" id="T0YB16"/>
<feature type="transmembrane region" description="Helical" evidence="1">
    <location>
        <begin position="26"/>
        <end position="44"/>
    </location>
</feature>
<evidence type="ECO:0000256" key="1">
    <source>
        <dbReference type="SAM" id="Phobius"/>
    </source>
</evidence>
<evidence type="ECO:0000313" key="2">
    <source>
        <dbReference type="EMBL" id="EQD28992.1"/>
    </source>
</evidence>
<gene>
    <name evidence="2" type="ORF">B2A_14682</name>
</gene>
<name>T0YB16_9ZZZZ</name>
<keyword evidence="1" id="KW-0812">Transmembrane</keyword>
<feature type="non-terminal residue" evidence="2">
    <location>
        <position position="1"/>
    </location>
</feature>
<organism evidence="2">
    <name type="scientific">mine drainage metagenome</name>
    <dbReference type="NCBI Taxonomy" id="410659"/>
    <lineage>
        <taxon>unclassified sequences</taxon>
        <taxon>metagenomes</taxon>
        <taxon>ecological metagenomes</taxon>
    </lineage>
</organism>
<protein>
    <submittedName>
        <fullName evidence="2">Uncharacterized protein</fullName>
    </submittedName>
</protein>
<reference evidence="2" key="1">
    <citation type="submission" date="2013-08" db="EMBL/GenBank/DDBJ databases">
        <authorList>
            <person name="Mendez C."/>
            <person name="Richter M."/>
            <person name="Ferrer M."/>
            <person name="Sanchez J."/>
        </authorList>
    </citation>
    <scope>NUCLEOTIDE SEQUENCE</scope>
</reference>
<accession>T0YB16</accession>
<feature type="transmembrane region" description="Helical" evidence="1">
    <location>
        <begin position="56"/>
        <end position="75"/>
    </location>
</feature>
<dbReference type="EMBL" id="AUZZ01010668">
    <property type="protein sequence ID" value="EQD28992.1"/>
    <property type="molecule type" value="Genomic_DNA"/>
</dbReference>
<keyword evidence="1" id="KW-1133">Transmembrane helix</keyword>
<keyword evidence="1" id="KW-0472">Membrane</keyword>
<feature type="transmembrane region" description="Helical" evidence="1">
    <location>
        <begin position="95"/>
        <end position="115"/>
    </location>
</feature>
<comment type="caution">
    <text evidence="2">The sequence shown here is derived from an EMBL/GenBank/DDBJ whole genome shotgun (WGS) entry which is preliminary data.</text>
</comment>
<reference evidence="2" key="2">
    <citation type="journal article" date="2014" name="ISME J.">
        <title>Microbial stratification in low pH oxic and suboxic macroscopic growths along an acid mine drainage.</title>
        <authorList>
            <person name="Mendez-Garcia C."/>
            <person name="Mesa V."/>
            <person name="Sprenger R.R."/>
            <person name="Richter M."/>
            <person name="Diez M.S."/>
            <person name="Solano J."/>
            <person name="Bargiela R."/>
            <person name="Golyshina O.V."/>
            <person name="Manteca A."/>
            <person name="Ramos J.L."/>
            <person name="Gallego J.R."/>
            <person name="Llorente I."/>
            <person name="Martins Dos Santos V.A."/>
            <person name="Jensen O.N."/>
            <person name="Pelaez A.I."/>
            <person name="Sanchez J."/>
            <person name="Ferrer M."/>
        </authorList>
    </citation>
    <scope>NUCLEOTIDE SEQUENCE</scope>
</reference>